<reference evidence="6" key="1">
    <citation type="submission" date="2024-06" db="EMBL/GenBank/DDBJ databases">
        <title>Draft Genome Sequences of Epichloe bromicola Strains Isolated from Elymus ciliaris.</title>
        <authorList>
            <consortium name="Epichloe bromicola genome sequencing consortium"/>
            <person name="Miura A."/>
            <person name="Imano S."/>
            <person name="Ashida A."/>
            <person name="Sato I."/>
            <person name="Chiba S."/>
            <person name="Tanaka A."/>
            <person name="Camagna M."/>
            <person name="Takemoto D."/>
        </authorList>
    </citation>
    <scope>NUCLEOTIDE SEQUENCE [LARGE SCALE GENOMIC DNA]</scope>
    <source>
        <strain evidence="6">DP</strain>
    </source>
</reference>
<keyword evidence="2" id="KW-0597">Phosphoprotein</keyword>
<dbReference type="InterPro" id="IPR050091">
    <property type="entry name" value="PKS_NRPS_Biosynth_Enz"/>
</dbReference>
<dbReference type="SUPFAM" id="SSF52151">
    <property type="entry name" value="FabD/lysophospholipase-like"/>
    <property type="match status" value="1"/>
</dbReference>
<evidence type="ECO:0000256" key="1">
    <source>
        <dbReference type="ARBA" id="ARBA00022450"/>
    </source>
</evidence>
<keyword evidence="1" id="KW-0596">Phosphopantetheine</keyword>
<organism evidence="5 6">
    <name type="scientific">Epichloe bromicola</name>
    <dbReference type="NCBI Taxonomy" id="79588"/>
    <lineage>
        <taxon>Eukaryota</taxon>
        <taxon>Fungi</taxon>
        <taxon>Dikarya</taxon>
        <taxon>Ascomycota</taxon>
        <taxon>Pezizomycotina</taxon>
        <taxon>Sordariomycetes</taxon>
        <taxon>Hypocreomycetidae</taxon>
        <taxon>Hypocreales</taxon>
        <taxon>Clavicipitaceae</taxon>
        <taxon>Epichloe</taxon>
    </lineage>
</organism>
<dbReference type="Pfam" id="PF00698">
    <property type="entry name" value="Acyl_transf_1"/>
    <property type="match status" value="1"/>
</dbReference>
<evidence type="ECO:0000256" key="2">
    <source>
        <dbReference type="ARBA" id="ARBA00022553"/>
    </source>
</evidence>
<feature type="domain" description="Malonyl-CoA:ACP transacylase (MAT)" evidence="4">
    <location>
        <begin position="1"/>
        <end position="248"/>
    </location>
</feature>
<sequence>MGAELIETSALASEILSDLDEALGKMHESDRPACNPRGELVAHAPSSNIGQAAISQPLCTAIQIILVQVLRAAGKKFSSVVGHCSGEIAAAFAAGYLSSKDAIRIAYYRGFHAHLAAGPNGVNGAMLAVGTTLEDAQNLCSDEEFSGRIRVARLQLSGQCHTLWGRGRRHVHPNRKPEDMAFINPSYWVENMRSPVLFRQALENAIASGPFDAAIEVGPHPALKGLARDIMEALQIQIPYKGTLQRKCNPVHSMSDTLGYV</sequence>
<dbReference type="Proteomes" id="UP001562357">
    <property type="component" value="Unassembled WGS sequence"/>
</dbReference>
<proteinExistence type="predicted"/>
<dbReference type="Gene3D" id="3.40.366.10">
    <property type="entry name" value="Malonyl-Coenzyme A Acyl Carrier Protein, domain 2"/>
    <property type="match status" value="2"/>
</dbReference>
<dbReference type="EMBL" id="BAAFGZ010000360">
    <property type="protein sequence ID" value="GAB0138116.1"/>
    <property type="molecule type" value="Genomic_DNA"/>
</dbReference>
<gene>
    <name evidence="5" type="primary">g6360</name>
    <name evidence="5" type="ORF">EsDP_00006360</name>
</gene>
<dbReference type="InterPro" id="IPR016035">
    <property type="entry name" value="Acyl_Trfase/lysoPLipase"/>
</dbReference>
<keyword evidence="6" id="KW-1185">Reference proteome</keyword>
<accession>A0ABQ0CXD3</accession>
<evidence type="ECO:0000313" key="5">
    <source>
        <dbReference type="EMBL" id="GAB0138116.1"/>
    </source>
</evidence>
<dbReference type="PANTHER" id="PTHR43775">
    <property type="entry name" value="FATTY ACID SYNTHASE"/>
    <property type="match status" value="1"/>
</dbReference>
<protein>
    <submittedName>
        <fullName evidence="5">Nrps-t1pks biosynthetic cluster</fullName>
    </submittedName>
</protein>
<evidence type="ECO:0000313" key="6">
    <source>
        <dbReference type="Proteomes" id="UP001562357"/>
    </source>
</evidence>
<evidence type="ECO:0000256" key="3">
    <source>
        <dbReference type="ARBA" id="ARBA00022679"/>
    </source>
</evidence>
<dbReference type="PANTHER" id="PTHR43775:SF20">
    <property type="entry name" value="HYBRID PKS-NRPS SYNTHETASE APDA"/>
    <property type="match status" value="1"/>
</dbReference>
<dbReference type="SMART" id="SM00827">
    <property type="entry name" value="PKS_AT"/>
    <property type="match status" value="1"/>
</dbReference>
<dbReference type="InterPro" id="IPR001227">
    <property type="entry name" value="Ac_transferase_dom_sf"/>
</dbReference>
<name>A0ABQ0CXD3_9HYPO</name>
<evidence type="ECO:0000259" key="4">
    <source>
        <dbReference type="SMART" id="SM00827"/>
    </source>
</evidence>
<comment type="caution">
    <text evidence="5">The sequence shown here is derived from an EMBL/GenBank/DDBJ whole genome shotgun (WGS) entry which is preliminary data.</text>
</comment>
<dbReference type="InterPro" id="IPR014043">
    <property type="entry name" value="Acyl_transferase_dom"/>
</dbReference>
<keyword evidence="3" id="KW-0808">Transferase</keyword>